<evidence type="ECO:0000256" key="1">
    <source>
        <dbReference type="ARBA" id="ARBA00004236"/>
    </source>
</evidence>
<sequence>MSVRKKLNIGFISLTCLLLLSSIIAFFQFKSVEGDIVEVLDHRIVQIQLTEKIQQQIASQGLFLRSYILNSKDETTKSNLERYETLLPETIQELSGIVRSDYTKNIMKQVTELQHDLLTSSDKAVQAFNSGNTDLALSYINGEVTKSNKEIYTLTNDLLNYHDEQLEKVKSSVVQTVERAIIISIVLLVLSAIVGLYFMYFVKRSITQPLRKVIDAADTLAHGDLTIAELKHSSKDEIGTLATAVNTLKQNLSVLLKNVQDNATQLSAASEELSASTVEVTTTSSDISHRVQDTSNHLASSASASQQSALAMDETAAGVQRIAEATQNLHHNAINMTQLADTGGKTITTAKVQMDTISEATTRIADLTQKLSKQSEEIGQITKVITAITEQTNLLALNAAIEAARAGEHGKGFAVVADEVRKLAEESNQSAGQIVALTNEIQTDTRNVAAAVHEGLASVQDGVAKIHEAGDAFDSITESVQAFTDQIEDISATSEQISASAEEVAASVTEIANGASISASNSQIIAEAVEEQAATMQQVNEVAEELSNNAQQLQSLLLQFKL</sequence>
<evidence type="ECO:0000256" key="2">
    <source>
        <dbReference type="ARBA" id="ARBA00022475"/>
    </source>
</evidence>
<dbReference type="InterPro" id="IPR024478">
    <property type="entry name" value="HlyB_4HB_MCP"/>
</dbReference>
<dbReference type="OrthoDB" id="2168386at2"/>
<dbReference type="PATRIC" id="fig|582475.4.peg.4453"/>
<gene>
    <name evidence="11" type="ORF">ACZ11_16830</name>
</gene>
<dbReference type="PANTHER" id="PTHR32089:SF112">
    <property type="entry name" value="LYSOZYME-LIKE PROTEIN-RELATED"/>
    <property type="match status" value="1"/>
</dbReference>
<dbReference type="CDD" id="cd06225">
    <property type="entry name" value="HAMP"/>
    <property type="match status" value="1"/>
</dbReference>
<dbReference type="Pfam" id="PF12729">
    <property type="entry name" value="4HB_MCP_1"/>
    <property type="match status" value="1"/>
</dbReference>
<evidence type="ECO:0000313" key="11">
    <source>
        <dbReference type="EMBL" id="KMY30357.1"/>
    </source>
</evidence>
<comment type="similarity">
    <text evidence="5">Belongs to the methyl-accepting chemotaxis (MCP) protein family.</text>
</comment>
<dbReference type="InterPro" id="IPR004089">
    <property type="entry name" value="MCPsignal_dom"/>
</dbReference>
<name>A0A0K9F814_9BACI</name>
<evidence type="ECO:0000313" key="12">
    <source>
        <dbReference type="Proteomes" id="UP000037326"/>
    </source>
</evidence>
<evidence type="ECO:0000256" key="5">
    <source>
        <dbReference type="ARBA" id="ARBA00029447"/>
    </source>
</evidence>
<keyword evidence="3 8" id="KW-0472">Membrane</keyword>
<keyword evidence="7" id="KW-0175">Coiled coil</keyword>
<proteinExistence type="inferred from homology"/>
<dbReference type="GO" id="GO:0005886">
    <property type="term" value="C:plasma membrane"/>
    <property type="evidence" value="ECO:0007669"/>
    <property type="project" value="UniProtKB-SubCell"/>
</dbReference>
<dbReference type="SMART" id="SM00304">
    <property type="entry name" value="HAMP"/>
    <property type="match status" value="2"/>
</dbReference>
<organism evidence="11 12">
    <name type="scientific">Lysinibacillus xylanilyticus</name>
    <dbReference type="NCBI Taxonomy" id="582475"/>
    <lineage>
        <taxon>Bacteria</taxon>
        <taxon>Bacillati</taxon>
        <taxon>Bacillota</taxon>
        <taxon>Bacilli</taxon>
        <taxon>Bacillales</taxon>
        <taxon>Bacillaceae</taxon>
        <taxon>Lysinibacillus</taxon>
    </lineage>
</organism>
<dbReference type="AlphaFoldDB" id="A0A0K9F814"/>
<dbReference type="Proteomes" id="UP000037326">
    <property type="component" value="Unassembled WGS sequence"/>
</dbReference>
<dbReference type="Pfam" id="PF00672">
    <property type="entry name" value="HAMP"/>
    <property type="match status" value="1"/>
</dbReference>
<evidence type="ECO:0000259" key="9">
    <source>
        <dbReference type="PROSITE" id="PS50111"/>
    </source>
</evidence>
<accession>A0A0K9F814</accession>
<evidence type="ECO:0000256" key="3">
    <source>
        <dbReference type="ARBA" id="ARBA00023136"/>
    </source>
</evidence>
<comment type="caution">
    <text evidence="11">The sequence shown here is derived from an EMBL/GenBank/DDBJ whole genome shotgun (WGS) entry which is preliminary data.</text>
</comment>
<dbReference type="PROSITE" id="PS50885">
    <property type="entry name" value="HAMP"/>
    <property type="match status" value="1"/>
</dbReference>
<dbReference type="GO" id="GO:0007165">
    <property type="term" value="P:signal transduction"/>
    <property type="evidence" value="ECO:0007669"/>
    <property type="project" value="UniProtKB-KW"/>
</dbReference>
<dbReference type="RefSeq" id="WP_049667682.1">
    <property type="nucleotide sequence ID" value="NZ_LFXJ01000008.1"/>
</dbReference>
<feature type="domain" description="Methyl-accepting transducer" evidence="9">
    <location>
        <begin position="276"/>
        <end position="512"/>
    </location>
</feature>
<dbReference type="EMBL" id="LFXJ01000008">
    <property type="protein sequence ID" value="KMY30357.1"/>
    <property type="molecule type" value="Genomic_DNA"/>
</dbReference>
<evidence type="ECO:0000259" key="10">
    <source>
        <dbReference type="PROSITE" id="PS50885"/>
    </source>
</evidence>
<protein>
    <submittedName>
        <fullName evidence="11">Chemotaxis protein</fullName>
    </submittedName>
</protein>
<dbReference type="SMART" id="SM00283">
    <property type="entry name" value="MA"/>
    <property type="match status" value="1"/>
</dbReference>
<dbReference type="Pfam" id="PF00015">
    <property type="entry name" value="MCPsignal"/>
    <property type="match status" value="1"/>
</dbReference>
<keyword evidence="8" id="KW-0812">Transmembrane</keyword>
<dbReference type="PROSITE" id="PS50111">
    <property type="entry name" value="CHEMOTAXIS_TRANSDUC_2"/>
    <property type="match status" value="1"/>
</dbReference>
<feature type="domain" description="HAMP" evidence="10">
    <location>
        <begin position="204"/>
        <end position="257"/>
    </location>
</feature>
<evidence type="ECO:0000256" key="8">
    <source>
        <dbReference type="SAM" id="Phobius"/>
    </source>
</evidence>
<comment type="subcellular location">
    <subcellularLocation>
        <location evidence="1">Cell membrane</location>
    </subcellularLocation>
</comment>
<dbReference type="Gene3D" id="6.10.340.10">
    <property type="match status" value="1"/>
</dbReference>
<dbReference type="SUPFAM" id="SSF58104">
    <property type="entry name" value="Methyl-accepting chemotaxis protein (MCP) signaling domain"/>
    <property type="match status" value="1"/>
</dbReference>
<keyword evidence="4 6" id="KW-0807">Transducer</keyword>
<evidence type="ECO:0000256" key="4">
    <source>
        <dbReference type="ARBA" id="ARBA00023224"/>
    </source>
</evidence>
<keyword evidence="2" id="KW-1003">Cell membrane</keyword>
<evidence type="ECO:0000256" key="7">
    <source>
        <dbReference type="SAM" id="Coils"/>
    </source>
</evidence>
<reference evidence="12" key="1">
    <citation type="submission" date="2015-07" db="EMBL/GenBank/DDBJ databases">
        <authorList>
            <person name="Liu B."/>
            <person name="Wang J."/>
            <person name="Zhu Y."/>
            <person name="Liu G."/>
            <person name="Chen Q."/>
            <person name="Lan J."/>
            <person name="Che J."/>
            <person name="Ge C."/>
            <person name="Shi H."/>
            <person name="Pan Z."/>
            <person name="Liu X."/>
        </authorList>
    </citation>
    <scope>NUCLEOTIDE SEQUENCE [LARGE SCALE GENOMIC DNA]</scope>
    <source>
        <strain evidence="12">DSM 23493</strain>
    </source>
</reference>
<evidence type="ECO:0000256" key="6">
    <source>
        <dbReference type="PROSITE-ProRule" id="PRU00284"/>
    </source>
</evidence>
<dbReference type="PANTHER" id="PTHR32089">
    <property type="entry name" value="METHYL-ACCEPTING CHEMOTAXIS PROTEIN MCPB"/>
    <property type="match status" value="1"/>
</dbReference>
<keyword evidence="8" id="KW-1133">Transmembrane helix</keyword>
<dbReference type="GeneID" id="96599890"/>
<feature type="coiled-coil region" evidence="7">
    <location>
        <begin position="526"/>
        <end position="556"/>
    </location>
</feature>
<dbReference type="Gene3D" id="1.10.287.950">
    <property type="entry name" value="Methyl-accepting chemotaxis protein"/>
    <property type="match status" value="1"/>
</dbReference>
<feature type="transmembrane region" description="Helical" evidence="8">
    <location>
        <begin position="180"/>
        <end position="202"/>
    </location>
</feature>
<dbReference type="InterPro" id="IPR003660">
    <property type="entry name" value="HAMP_dom"/>
</dbReference>
<dbReference type="CDD" id="cd11386">
    <property type="entry name" value="MCP_signal"/>
    <property type="match status" value="1"/>
</dbReference>